<comment type="function">
    <text evidence="10">Forms passive diffusion pores that allow small molecular weight hydrophilic materials across the outer membrane.</text>
</comment>
<protein>
    <recommendedName>
        <fullName evidence="10">Porin</fullName>
    </recommendedName>
</protein>
<dbReference type="GO" id="GO:0015288">
    <property type="term" value="F:porin activity"/>
    <property type="evidence" value="ECO:0007669"/>
    <property type="project" value="UniProtKB-KW"/>
</dbReference>
<dbReference type="KEGG" id="tso:IZ6_20010"/>
<evidence type="ECO:0000256" key="1">
    <source>
        <dbReference type="ARBA" id="ARBA00009521"/>
    </source>
</evidence>
<evidence type="ECO:0000256" key="9">
    <source>
        <dbReference type="ARBA" id="ARBA00023237"/>
    </source>
</evidence>
<comment type="similarity">
    <text evidence="1 10">Belongs to the alphaproteobacteria porin family.</text>
</comment>
<dbReference type="RefSeq" id="WP_222874927.1">
    <property type="nucleotide sequence ID" value="NZ_AP023361.1"/>
</dbReference>
<keyword evidence="4 10" id="KW-0812">Transmembrane</keyword>
<dbReference type="AlphaFoldDB" id="A0A6S6QP67"/>
<dbReference type="GO" id="GO:0006811">
    <property type="term" value="P:monoatomic ion transport"/>
    <property type="evidence" value="ECO:0007669"/>
    <property type="project" value="UniProtKB-KW"/>
</dbReference>
<evidence type="ECO:0000256" key="2">
    <source>
        <dbReference type="ARBA" id="ARBA00022448"/>
    </source>
</evidence>
<evidence type="ECO:0000256" key="8">
    <source>
        <dbReference type="ARBA" id="ARBA00023136"/>
    </source>
</evidence>
<evidence type="ECO:0000256" key="5">
    <source>
        <dbReference type="ARBA" id="ARBA00022729"/>
    </source>
</evidence>
<comment type="domain">
    <text evidence="10">Consists of 16-stranded beta-barrel sheets, with large surface-exposed loops, that form a transmembrane pore at the center of each barrel. The pore is partially ocluded by a peptide loop that folds into the pore lumen.</text>
</comment>
<proteinExistence type="inferred from homology"/>
<keyword evidence="7 10" id="KW-0626">Porin</keyword>
<evidence type="ECO:0000313" key="11">
    <source>
        <dbReference type="EMBL" id="BCJ91266.1"/>
    </source>
</evidence>
<keyword evidence="8 10" id="KW-0472">Membrane</keyword>
<keyword evidence="5 10" id="KW-0732">Signal</keyword>
<keyword evidence="9 10" id="KW-0998">Cell outer membrane</keyword>
<evidence type="ECO:0000256" key="6">
    <source>
        <dbReference type="ARBA" id="ARBA00023065"/>
    </source>
</evidence>
<reference evidence="11 12" key="1">
    <citation type="submission" date="2020-08" db="EMBL/GenBank/DDBJ databases">
        <title>Genome sequence of Rhizobiales bacterium strain IZ6.</title>
        <authorList>
            <person name="Nakai R."/>
            <person name="Naganuma T."/>
        </authorList>
    </citation>
    <scope>NUCLEOTIDE SEQUENCE [LARGE SCALE GENOMIC DNA]</scope>
    <source>
        <strain evidence="11 12">IZ6</strain>
    </source>
</reference>
<dbReference type="InterPro" id="IPR003684">
    <property type="entry name" value="Porin_alphabac"/>
</dbReference>
<keyword evidence="3 10" id="KW-1134">Transmembrane beta strand</keyword>
<dbReference type="GO" id="GO:0009279">
    <property type="term" value="C:cell outer membrane"/>
    <property type="evidence" value="ECO:0007669"/>
    <property type="project" value="UniProtKB-SubCell"/>
</dbReference>
<organism evidence="11 12">
    <name type="scientific">Terrihabitans soli</name>
    <dbReference type="NCBI Taxonomy" id="708113"/>
    <lineage>
        <taxon>Bacteria</taxon>
        <taxon>Pseudomonadati</taxon>
        <taxon>Pseudomonadota</taxon>
        <taxon>Alphaproteobacteria</taxon>
        <taxon>Hyphomicrobiales</taxon>
        <taxon>Terrihabitans</taxon>
    </lineage>
</organism>
<evidence type="ECO:0000256" key="7">
    <source>
        <dbReference type="ARBA" id="ARBA00023114"/>
    </source>
</evidence>
<dbReference type="SUPFAM" id="SSF56935">
    <property type="entry name" value="Porins"/>
    <property type="match status" value="1"/>
</dbReference>
<keyword evidence="12" id="KW-1185">Reference proteome</keyword>
<dbReference type="EMBL" id="AP023361">
    <property type="protein sequence ID" value="BCJ91266.1"/>
    <property type="molecule type" value="Genomic_DNA"/>
</dbReference>
<evidence type="ECO:0000256" key="3">
    <source>
        <dbReference type="ARBA" id="ARBA00022452"/>
    </source>
</evidence>
<accession>A0A6S6QP67</accession>
<dbReference type="Proteomes" id="UP000515317">
    <property type="component" value="Chromosome"/>
</dbReference>
<sequence length="401" mass="43499">MNWGIAGRVSGIGVALVAGAANAQELPFAEPDEFVKVCGGHGKGFFYIPGTDTCLRVSGLVRSDQRYENDSRDAEANDFHTDLRGRIQFDARTETDFGTLRSYIEFEGRADTYSGDYDDGAGAFLPRNAYIEFAGFTAGHLNRSLFDYAPYKHMSDLFSDERVNTLAYTAKPADGVQAVIGIEDKYFRANPNDGLDSELDQTWPNAIVTLTLKKDWGEARLGAAVQDNEGDRDIGADGDATGWALQTGLILNLPSEVKGSRLWAEGVYSSGAGSYAGGEDFRVNFVAASIGGRTVRDQRDDGAGNLLNTDVWSAGGGVKWFWTEKWHSNVSAIYSDVDPSADGFAAFDYLFAEINTFWTPVTNLELGLALQYGEASINEAGADAPDTGEHWAIVSRVGRSF</sequence>
<keyword evidence="2 10" id="KW-0813">Transport</keyword>
<evidence type="ECO:0000256" key="4">
    <source>
        <dbReference type="ARBA" id="ARBA00022692"/>
    </source>
</evidence>
<feature type="chain" id="PRO_5028508454" description="Porin" evidence="10">
    <location>
        <begin position="24"/>
        <end position="401"/>
    </location>
</feature>
<dbReference type="Pfam" id="PF02530">
    <property type="entry name" value="Porin_2"/>
    <property type="match status" value="1"/>
</dbReference>
<dbReference type="GO" id="GO:0046930">
    <property type="term" value="C:pore complex"/>
    <property type="evidence" value="ECO:0007669"/>
    <property type="project" value="UniProtKB-KW"/>
</dbReference>
<feature type="signal peptide" evidence="10">
    <location>
        <begin position="1"/>
        <end position="23"/>
    </location>
</feature>
<evidence type="ECO:0000313" key="12">
    <source>
        <dbReference type="Proteomes" id="UP000515317"/>
    </source>
</evidence>
<comment type="subcellular location">
    <subcellularLocation>
        <location evidence="10">Cell outer membrane</location>
        <topology evidence="10">Multi-pass membrane protein</topology>
    </subcellularLocation>
</comment>
<evidence type="ECO:0000256" key="10">
    <source>
        <dbReference type="RuleBase" id="RU364005"/>
    </source>
</evidence>
<keyword evidence="6 10" id="KW-0406">Ion transport</keyword>
<gene>
    <name evidence="11" type="ORF">IZ6_20010</name>
</gene>
<name>A0A6S6QP67_9HYPH</name>